<reference evidence="1" key="1">
    <citation type="submission" date="2020-03" db="EMBL/GenBank/DDBJ databases">
        <title>The deep terrestrial virosphere.</title>
        <authorList>
            <person name="Holmfeldt K."/>
            <person name="Nilsson E."/>
            <person name="Simone D."/>
            <person name="Lopez-Fernandez M."/>
            <person name="Wu X."/>
            <person name="de Brujin I."/>
            <person name="Lundin D."/>
            <person name="Andersson A."/>
            <person name="Bertilsson S."/>
            <person name="Dopson M."/>
        </authorList>
    </citation>
    <scope>NUCLEOTIDE SEQUENCE</scope>
    <source>
        <strain evidence="1">MM415B02511</strain>
    </source>
</reference>
<sequence length="411" mass="41879">MALKNYSATSLIGGGSGALDSISGTNLTDLDSAMVFTADTFYFYILDDDSAAAESSPDIIEPAATAGNKRWILIFSLGLSGVITLSNTGLHLLDTGGNHDLIIKPGSDVTADRTLTLTTGDSDRTVTLSGNPTLSDWFDQAVKAASSPTFAGVTLGNTGLHILDTDASHDLIIAAGSDLTADKTLTLITGDSDINITLSGSPTLSDWFDQEVKTTSSPTFNGLTLTSLTLDAALTATVAEINTACDLTANGFFTTGSVNKMLFYLDTAPTGWSIDTAINDKLVFVTKGSGASGETGGSTHSTGTWTISGLTYNTVIAHTHTVSGTAASGGSHVHDLDCDTASYSAGIGESVNFGQGAPSHPSYASTIVEASGAHTHSVTGTAASTGSASGDVASSAAWRPAAYNCIMASLD</sequence>
<dbReference type="EMBL" id="MT142866">
    <property type="protein sequence ID" value="QJA89748.1"/>
    <property type="molecule type" value="Genomic_DNA"/>
</dbReference>
<evidence type="ECO:0000313" key="1">
    <source>
        <dbReference type="EMBL" id="QJA89748.1"/>
    </source>
</evidence>
<proteinExistence type="predicted"/>
<protein>
    <submittedName>
        <fullName evidence="1">Putative tail protein</fullName>
    </submittedName>
</protein>
<accession>A0A6M3L9H6</accession>
<dbReference type="AlphaFoldDB" id="A0A6M3L9H6"/>
<name>A0A6M3L9H6_9ZZZZ</name>
<gene>
    <name evidence="1" type="ORF">MM415B02511_0004</name>
</gene>
<organism evidence="1">
    <name type="scientific">viral metagenome</name>
    <dbReference type="NCBI Taxonomy" id="1070528"/>
    <lineage>
        <taxon>unclassified sequences</taxon>
        <taxon>metagenomes</taxon>
        <taxon>organismal metagenomes</taxon>
    </lineage>
</organism>